<dbReference type="GO" id="GO:0010369">
    <property type="term" value="C:chromocenter"/>
    <property type="evidence" value="ECO:0007669"/>
    <property type="project" value="TreeGrafter"/>
</dbReference>
<sequence>HWRNCKAKLGRVETRHETEHELEKVAEIQFEKLIRLLNICDLVWGAARGFPAWPGKLVGPVTNKDKVMVRWFGGDRALTEVPLQSLKTLSEGLEAHHRARKKFRKSRKLNSQLENAIQEAMLELDRMTEQQQQQPASATTTVSSDTSGRLRRSAHR</sequence>
<dbReference type="Proteomes" id="UP001233999">
    <property type="component" value="Unassembled WGS sequence"/>
</dbReference>
<feature type="domain" description="PWWP" evidence="2">
    <location>
        <begin position="39"/>
        <end position="92"/>
    </location>
</feature>
<evidence type="ECO:0000259" key="2">
    <source>
        <dbReference type="PROSITE" id="PS50812"/>
    </source>
</evidence>
<dbReference type="AlphaFoldDB" id="A0AAD8A342"/>
<gene>
    <name evidence="3" type="ORF">L9F63_002206</name>
</gene>
<proteinExistence type="predicted"/>
<dbReference type="PANTHER" id="PTHR16112">
    <property type="entry name" value="METHYL-CPG BINDING PROTEIN, DROSOPHILA"/>
    <property type="match status" value="1"/>
</dbReference>
<dbReference type="PROSITE" id="PS50812">
    <property type="entry name" value="PWWP"/>
    <property type="match status" value="1"/>
</dbReference>
<evidence type="ECO:0000313" key="3">
    <source>
        <dbReference type="EMBL" id="KAJ9591255.1"/>
    </source>
</evidence>
<dbReference type="SUPFAM" id="SSF63748">
    <property type="entry name" value="Tudor/PWWP/MBT"/>
    <property type="match status" value="1"/>
</dbReference>
<dbReference type="GO" id="GO:0003682">
    <property type="term" value="F:chromatin binding"/>
    <property type="evidence" value="ECO:0007669"/>
    <property type="project" value="TreeGrafter"/>
</dbReference>
<reference evidence="3" key="1">
    <citation type="journal article" date="2023" name="IScience">
        <title>Live-bearing cockroach genome reveals convergent evolutionary mechanisms linked to viviparity in insects and beyond.</title>
        <authorList>
            <person name="Fouks B."/>
            <person name="Harrison M.C."/>
            <person name="Mikhailova A.A."/>
            <person name="Marchal E."/>
            <person name="English S."/>
            <person name="Carruthers M."/>
            <person name="Jennings E.C."/>
            <person name="Chiamaka E.L."/>
            <person name="Frigard R.A."/>
            <person name="Pippel M."/>
            <person name="Attardo G.M."/>
            <person name="Benoit J.B."/>
            <person name="Bornberg-Bauer E."/>
            <person name="Tobe S.S."/>
        </authorList>
    </citation>
    <scope>NUCLEOTIDE SEQUENCE</scope>
    <source>
        <strain evidence="3">Stay&amp;Tobe</strain>
    </source>
</reference>
<feature type="non-terminal residue" evidence="3">
    <location>
        <position position="156"/>
    </location>
</feature>
<dbReference type="EMBL" id="JASPKZ010003879">
    <property type="protein sequence ID" value="KAJ9591255.1"/>
    <property type="molecule type" value="Genomic_DNA"/>
</dbReference>
<dbReference type="Gene3D" id="2.30.30.140">
    <property type="match status" value="1"/>
</dbReference>
<dbReference type="Pfam" id="PF00855">
    <property type="entry name" value="PWWP"/>
    <property type="match status" value="1"/>
</dbReference>
<comment type="caution">
    <text evidence="3">The sequence shown here is derived from an EMBL/GenBank/DDBJ whole genome shotgun (WGS) entry which is preliminary data.</text>
</comment>
<reference evidence="3" key="2">
    <citation type="submission" date="2023-05" db="EMBL/GenBank/DDBJ databases">
        <authorList>
            <person name="Fouks B."/>
        </authorList>
    </citation>
    <scope>NUCLEOTIDE SEQUENCE</scope>
    <source>
        <strain evidence="3">Stay&amp;Tobe</strain>
        <tissue evidence="3">Testes</tissue>
    </source>
</reference>
<accession>A0AAD8A342</accession>
<feature type="region of interest" description="Disordered" evidence="1">
    <location>
        <begin position="126"/>
        <end position="156"/>
    </location>
</feature>
<evidence type="ECO:0000256" key="1">
    <source>
        <dbReference type="SAM" id="MobiDB-lite"/>
    </source>
</evidence>
<dbReference type="PANTHER" id="PTHR16112:SF16">
    <property type="entry name" value="SIX-BANDED, ISOFORM H"/>
    <property type="match status" value="1"/>
</dbReference>
<keyword evidence="4" id="KW-1185">Reference proteome</keyword>
<feature type="compositionally biased region" description="Low complexity" evidence="1">
    <location>
        <begin position="130"/>
        <end position="147"/>
    </location>
</feature>
<dbReference type="GO" id="GO:0005634">
    <property type="term" value="C:nucleus"/>
    <property type="evidence" value="ECO:0007669"/>
    <property type="project" value="TreeGrafter"/>
</dbReference>
<feature type="non-terminal residue" evidence="3">
    <location>
        <position position="1"/>
    </location>
</feature>
<dbReference type="InterPro" id="IPR000313">
    <property type="entry name" value="PWWP_dom"/>
</dbReference>
<organism evidence="3 4">
    <name type="scientific">Diploptera punctata</name>
    <name type="common">Pacific beetle cockroach</name>
    <dbReference type="NCBI Taxonomy" id="6984"/>
    <lineage>
        <taxon>Eukaryota</taxon>
        <taxon>Metazoa</taxon>
        <taxon>Ecdysozoa</taxon>
        <taxon>Arthropoda</taxon>
        <taxon>Hexapoda</taxon>
        <taxon>Insecta</taxon>
        <taxon>Pterygota</taxon>
        <taxon>Neoptera</taxon>
        <taxon>Polyneoptera</taxon>
        <taxon>Dictyoptera</taxon>
        <taxon>Blattodea</taxon>
        <taxon>Blaberoidea</taxon>
        <taxon>Blaberidae</taxon>
        <taxon>Diplopterinae</taxon>
        <taxon>Diploptera</taxon>
    </lineage>
</organism>
<evidence type="ECO:0000313" key="4">
    <source>
        <dbReference type="Proteomes" id="UP001233999"/>
    </source>
</evidence>
<name>A0AAD8A342_DIPPU</name>
<protein>
    <recommendedName>
        <fullName evidence="2">PWWP domain-containing protein</fullName>
    </recommendedName>
</protein>